<evidence type="ECO:0000313" key="1">
    <source>
        <dbReference type="EMBL" id="SFW77699.1"/>
    </source>
</evidence>
<evidence type="ECO:0000313" key="2">
    <source>
        <dbReference type="Proteomes" id="UP000182248"/>
    </source>
</evidence>
<dbReference type="EMBL" id="FPJE01000048">
    <property type="protein sequence ID" value="SFW77699.1"/>
    <property type="molecule type" value="Genomic_DNA"/>
</dbReference>
<dbReference type="RefSeq" id="WP_072319470.1">
    <property type="nucleotide sequence ID" value="NZ_FPJE01000048.1"/>
</dbReference>
<dbReference type="Proteomes" id="UP000182248">
    <property type="component" value="Unassembled WGS sequence"/>
</dbReference>
<keyword evidence="2" id="KW-1185">Reference proteome</keyword>
<dbReference type="AlphaFoldDB" id="A0A1K1RZZ5"/>
<reference evidence="1 2" key="1">
    <citation type="submission" date="2016-11" db="EMBL/GenBank/DDBJ databases">
        <authorList>
            <person name="Jaros S."/>
            <person name="Januszkiewicz K."/>
            <person name="Wedrychowicz H."/>
        </authorList>
    </citation>
    <scope>NUCLEOTIDE SEQUENCE [LARGE SCALE GENOMIC DNA]</scope>
    <source>
        <strain evidence="1 2">CGMCC 1.12145</strain>
    </source>
</reference>
<proteinExistence type="predicted"/>
<accession>A0A1K1RZZ5</accession>
<name>A0A1K1RZZ5_9FLAO</name>
<protein>
    <submittedName>
        <fullName evidence="1">Uncharacterized protein</fullName>
    </submittedName>
</protein>
<organism evidence="1 2">
    <name type="scientific">Sinomicrobium oceani</name>
    <dbReference type="NCBI Taxonomy" id="1150368"/>
    <lineage>
        <taxon>Bacteria</taxon>
        <taxon>Pseudomonadati</taxon>
        <taxon>Bacteroidota</taxon>
        <taxon>Flavobacteriia</taxon>
        <taxon>Flavobacteriales</taxon>
        <taxon>Flavobacteriaceae</taxon>
        <taxon>Sinomicrobium</taxon>
    </lineage>
</organism>
<gene>
    <name evidence="1" type="ORF">SAMN02927921_04260</name>
</gene>
<sequence length="154" mass="18132">MKLIVIVLFLFLSHGVLGQEVNNSLKRDKTNIYYDAAWRYFTFEKEVTKKTTTVLFEESYFTQFIPNKIENLTIVAINPYDRRFLKKIRKDKKVEVLKISPLKVTPTGQFKVSIVYFDVINPNRRNIEFKNKGGVDVIYSYDNSSKKFLFKGIQ</sequence>